<dbReference type="EMBL" id="LNYC01000051">
    <property type="protein sequence ID" value="KTC99079.1"/>
    <property type="molecule type" value="Genomic_DNA"/>
</dbReference>
<sequence length="219" mass="24025">MKTAMLLAAGRGERLKPLTNHLPKALCEVGGKPLIVWHVERLRLAGFSHLVVNHAWLGGQIRACLGNGQRFGVEIDYAPEPPGGLETGGGIYNARHLLGSAPFITVNADIFTDFPFETLTLSEDALVKLVLVDNPLHNADGDFGLLKDGRVSNRERRFTAAGITCYHPSVLEALKPGRYRIAPLWRELAEQGLAFGMIHRGIWTDIGTTQRLMEAQVLV</sequence>
<dbReference type="GO" id="GO:0016740">
    <property type="term" value="F:transferase activity"/>
    <property type="evidence" value="ECO:0007669"/>
    <property type="project" value="UniProtKB-KW"/>
</dbReference>
<keyword evidence="2" id="KW-1185">Reference proteome</keyword>
<proteinExistence type="predicted"/>
<comment type="caution">
    <text evidence="1">The sequence shown here is derived from an EMBL/GenBank/DDBJ whole genome shotgun (WGS) entry which is preliminary data.</text>
</comment>
<dbReference type="RefSeq" id="WP_028387240.1">
    <property type="nucleotide sequence ID" value="NZ_CAAAHN010000005.1"/>
</dbReference>
<dbReference type="Gene3D" id="3.90.550.10">
    <property type="entry name" value="Spore Coat Polysaccharide Biosynthesis Protein SpsA, Chain A"/>
    <property type="match status" value="1"/>
</dbReference>
<name>A0A0W0TTW2_9GAMM</name>
<dbReference type="Proteomes" id="UP000054785">
    <property type="component" value="Unassembled WGS sequence"/>
</dbReference>
<dbReference type="InterPro" id="IPR054790">
    <property type="entry name" value="MurU"/>
</dbReference>
<protein>
    <submittedName>
        <fullName evidence="1">Nucleotidyltransferase</fullName>
    </submittedName>
</protein>
<dbReference type="SUPFAM" id="SSF53448">
    <property type="entry name" value="Nucleotide-diphospho-sugar transferases"/>
    <property type="match status" value="1"/>
</dbReference>
<dbReference type="OrthoDB" id="9788272at2"/>
<keyword evidence="1" id="KW-0808">Transferase</keyword>
<dbReference type="PANTHER" id="PTHR22572">
    <property type="entry name" value="SUGAR-1-PHOSPHATE GUANYL TRANSFERASE"/>
    <property type="match status" value="1"/>
</dbReference>
<dbReference type="InterPro" id="IPR050486">
    <property type="entry name" value="Mannose-1P_guanyltransferase"/>
</dbReference>
<dbReference type="InterPro" id="IPR029044">
    <property type="entry name" value="Nucleotide-diphossugar_trans"/>
</dbReference>
<dbReference type="InterPro" id="IPR005835">
    <property type="entry name" value="NTP_transferase_dom"/>
</dbReference>
<dbReference type="NCBIfam" id="NF045761">
    <property type="entry name" value="NAMPUrTaseMurU"/>
    <property type="match status" value="1"/>
</dbReference>
<gene>
    <name evidence="1" type="ORF">Lgee_1345</name>
</gene>
<dbReference type="CDD" id="cd06422">
    <property type="entry name" value="NTP_transferase_like_1"/>
    <property type="match status" value="1"/>
</dbReference>
<accession>A0A0W0TTW2</accession>
<evidence type="ECO:0000313" key="2">
    <source>
        <dbReference type="Proteomes" id="UP000054785"/>
    </source>
</evidence>
<reference evidence="1 2" key="1">
    <citation type="submission" date="2015-11" db="EMBL/GenBank/DDBJ databases">
        <title>Genomic analysis of 38 Legionella species identifies large and diverse effector repertoires.</title>
        <authorList>
            <person name="Burstein D."/>
            <person name="Amaro F."/>
            <person name="Zusman T."/>
            <person name="Lifshitz Z."/>
            <person name="Cohen O."/>
            <person name="Gilbert J.A."/>
            <person name="Pupko T."/>
            <person name="Shuman H.A."/>
            <person name="Segal G."/>
        </authorList>
    </citation>
    <scope>NUCLEOTIDE SEQUENCE [LARGE SCALE GENOMIC DNA]</scope>
    <source>
        <strain evidence="1 2">ATCC 49504</strain>
    </source>
</reference>
<dbReference type="STRING" id="45065.Lgee_1345"/>
<dbReference type="Pfam" id="PF00483">
    <property type="entry name" value="NTP_transferase"/>
    <property type="match status" value="1"/>
</dbReference>
<organism evidence="1 2">
    <name type="scientific">Legionella geestiana</name>
    <dbReference type="NCBI Taxonomy" id="45065"/>
    <lineage>
        <taxon>Bacteria</taxon>
        <taxon>Pseudomonadati</taxon>
        <taxon>Pseudomonadota</taxon>
        <taxon>Gammaproteobacteria</taxon>
        <taxon>Legionellales</taxon>
        <taxon>Legionellaceae</taxon>
        <taxon>Legionella</taxon>
    </lineage>
</organism>
<evidence type="ECO:0000313" key="1">
    <source>
        <dbReference type="EMBL" id="KTC99079.1"/>
    </source>
</evidence>
<dbReference type="PATRIC" id="fig|45065.4.peg.1452"/>
<dbReference type="AlphaFoldDB" id="A0A0W0TTW2"/>